<reference evidence="2" key="1">
    <citation type="journal article" date="2015" name="Nature">
        <title>Complex archaea that bridge the gap between prokaryotes and eukaryotes.</title>
        <authorList>
            <person name="Spang A."/>
            <person name="Saw J.H."/>
            <person name="Jorgensen S.L."/>
            <person name="Zaremba-Niedzwiedzka K."/>
            <person name="Martijn J."/>
            <person name="Lind A.E."/>
            <person name="van Eijk R."/>
            <person name="Schleper C."/>
            <person name="Guy L."/>
            <person name="Ettema T.J."/>
        </authorList>
    </citation>
    <scope>NUCLEOTIDE SEQUENCE</scope>
</reference>
<sequence length="53" mass="5815">MSFFGIGWIGVSLIALFLFTVIVVFLTVERFIWLPKESTIIKGAQNGKGGPQS</sequence>
<evidence type="ECO:0000313" key="2">
    <source>
        <dbReference type="EMBL" id="KKL72470.1"/>
    </source>
</evidence>
<evidence type="ECO:0000256" key="1">
    <source>
        <dbReference type="SAM" id="Phobius"/>
    </source>
</evidence>
<accession>A0A0F9GSW9</accession>
<organism evidence="2">
    <name type="scientific">marine sediment metagenome</name>
    <dbReference type="NCBI Taxonomy" id="412755"/>
    <lineage>
        <taxon>unclassified sequences</taxon>
        <taxon>metagenomes</taxon>
        <taxon>ecological metagenomes</taxon>
    </lineage>
</organism>
<comment type="caution">
    <text evidence="2">The sequence shown here is derived from an EMBL/GenBank/DDBJ whole genome shotgun (WGS) entry which is preliminary data.</text>
</comment>
<name>A0A0F9GSW9_9ZZZZ</name>
<keyword evidence="1" id="KW-1133">Transmembrane helix</keyword>
<protein>
    <submittedName>
        <fullName evidence="2">Uncharacterized protein</fullName>
    </submittedName>
</protein>
<gene>
    <name evidence="2" type="ORF">LCGC14_2084580</name>
</gene>
<dbReference type="AlphaFoldDB" id="A0A0F9GSW9"/>
<proteinExistence type="predicted"/>
<keyword evidence="1" id="KW-0472">Membrane</keyword>
<keyword evidence="1" id="KW-0812">Transmembrane</keyword>
<feature type="transmembrane region" description="Helical" evidence="1">
    <location>
        <begin position="6"/>
        <end position="28"/>
    </location>
</feature>
<dbReference type="EMBL" id="LAZR01025264">
    <property type="protein sequence ID" value="KKL72470.1"/>
    <property type="molecule type" value="Genomic_DNA"/>
</dbReference>